<organism evidence="3 4">
    <name type="scientific">Candidatus Cryptobacteroides excrementavium</name>
    <dbReference type="NCBI Taxonomy" id="2840759"/>
    <lineage>
        <taxon>Bacteria</taxon>
        <taxon>Pseudomonadati</taxon>
        <taxon>Bacteroidota</taxon>
        <taxon>Bacteroidia</taxon>
        <taxon>Bacteroidales</taxon>
        <taxon>Candidatus Cryptobacteroides</taxon>
    </lineage>
</organism>
<evidence type="ECO:0000259" key="2">
    <source>
        <dbReference type="Pfam" id="PF16378"/>
    </source>
</evidence>
<keyword evidence="1" id="KW-0175">Coiled coil</keyword>
<sequence length="120" mass="12938">MKTDKIKDMINKTSLAAALFCLLMSCSDINAIRDSIKDQNDRLSALENALEKVNDNTLAISELMGGKVLITGFEDVTDSGGNVIGYVLELSDGQKVEVTFGDRLDALVPVIGIDAEGRFI</sequence>
<dbReference type="PROSITE" id="PS51257">
    <property type="entry name" value="PROKAR_LIPOPROTEIN"/>
    <property type="match status" value="1"/>
</dbReference>
<gene>
    <name evidence="3" type="ORF">IAB78_00725</name>
</gene>
<reference evidence="3" key="1">
    <citation type="submission" date="2020-10" db="EMBL/GenBank/DDBJ databases">
        <authorList>
            <person name="Gilroy R."/>
        </authorList>
    </citation>
    <scope>NUCLEOTIDE SEQUENCE</scope>
    <source>
        <strain evidence="3">B2-16538</strain>
    </source>
</reference>
<evidence type="ECO:0000313" key="3">
    <source>
        <dbReference type="EMBL" id="MBO8484934.1"/>
    </source>
</evidence>
<dbReference type="Proteomes" id="UP000823750">
    <property type="component" value="Unassembled WGS sequence"/>
</dbReference>
<name>A0A9D9J3S0_9BACT</name>
<evidence type="ECO:0000256" key="1">
    <source>
        <dbReference type="SAM" id="Coils"/>
    </source>
</evidence>
<dbReference type="AlphaFoldDB" id="A0A9D9J3S0"/>
<feature type="coiled-coil region" evidence="1">
    <location>
        <begin position="29"/>
        <end position="56"/>
    </location>
</feature>
<dbReference type="Pfam" id="PF16378">
    <property type="entry name" value="DUF4988"/>
    <property type="match status" value="1"/>
</dbReference>
<proteinExistence type="predicted"/>
<feature type="non-terminal residue" evidence="3">
    <location>
        <position position="120"/>
    </location>
</feature>
<dbReference type="EMBL" id="JADILX010000016">
    <property type="protein sequence ID" value="MBO8484934.1"/>
    <property type="molecule type" value="Genomic_DNA"/>
</dbReference>
<feature type="domain" description="DUF4988" evidence="2">
    <location>
        <begin position="32"/>
        <end position="119"/>
    </location>
</feature>
<protein>
    <recommendedName>
        <fullName evidence="2">DUF4988 domain-containing protein</fullName>
    </recommendedName>
</protein>
<accession>A0A9D9J3S0</accession>
<comment type="caution">
    <text evidence="3">The sequence shown here is derived from an EMBL/GenBank/DDBJ whole genome shotgun (WGS) entry which is preliminary data.</text>
</comment>
<evidence type="ECO:0000313" key="4">
    <source>
        <dbReference type="Proteomes" id="UP000823750"/>
    </source>
</evidence>
<dbReference type="InterPro" id="IPR032149">
    <property type="entry name" value="DUF4988"/>
</dbReference>
<reference evidence="3" key="2">
    <citation type="journal article" date="2021" name="PeerJ">
        <title>Extensive microbial diversity within the chicken gut microbiome revealed by metagenomics and culture.</title>
        <authorList>
            <person name="Gilroy R."/>
            <person name="Ravi A."/>
            <person name="Getino M."/>
            <person name="Pursley I."/>
            <person name="Horton D.L."/>
            <person name="Alikhan N.F."/>
            <person name="Baker D."/>
            <person name="Gharbi K."/>
            <person name="Hall N."/>
            <person name="Watson M."/>
            <person name="Adriaenssens E.M."/>
            <person name="Foster-Nyarko E."/>
            <person name="Jarju S."/>
            <person name="Secka A."/>
            <person name="Antonio M."/>
            <person name="Oren A."/>
            <person name="Chaudhuri R.R."/>
            <person name="La Ragione R."/>
            <person name="Hildebrand F."/>
            <person name="Pallen M.J."/>
        </authorList>
    </citation>
    <scope>NUCLEOTIDE SEQUENCE</scope>
    <source>
        <strain evidence="3">B2-16538</strain>
    </source>
</reference>